<dbReference type="Pfam" id="PF02453">
    <property type="entry name" value="Reticulon"/>
    <property type="match status" value="1"/>
</dbReference>
<evidence type="ECO:0000256" key="1">
    <source>
        <dbReference type="ARBA" id="ARBA00004477"/>
    </source>
</evidence>
<keyword evidence="3 6" id="KW-0256">Endoplasmic reticulum</keyword>
<dbReference type="PROSITE" id="PS50845">
    <property type="entry name" value="RETICULON"/>
    <property type="match status" value="1"/>
</dbReference>
<feature type="compositionally biased region" description="Polar residues" evidence="7">
    <location>
        <begin position="196"/>
        <end position="206"/>
    </location>
</feature>
<feature type="compositionally biased region" description="Basic and acidic residues" evidence="7">
    <location>
        <begin position="1"/>
        <end position="15"/>
    </location>
</feature>
<dbReference type="AlphaFoldDB" id="A0A077Z7P1"/>
<feature type="compositionally biased region" description="Basic and acidic residues" evidence="7">
    <location>
        <begin position="57"/>
        <end position="66"/>
    </location>
</feature>
<evidence type="ECO:0000256" key="2">
    <source>
        <dbReference type="ARBA" id="ARBA00022692"/>
    </source>
</evidence>
<evidence type="ECO:0000256" key="7">
    <source>
        <dbReference type="SAM" id="MobiDB-lite"/>
    </source>
</evidence>
<evidence type="ECO:0000256" key="5">
    <source>
        <dbReference type="ARBA" id="ARBA00023136"/>
    </source>
</evidence>
<dbReference type="GO" id="GO:0005789">
    <property type="term" value="C:endoplasmic reticulum membrane"/>
    <property type="evidence" value="ECO:0007669"/>
    <property type="project" value="UniProtKB-SubCell"/>
</dbReference>
<proteinExistence type="predicted"/>
<evidence type="ECO:0000256" key="6">
    <source>
        <dbReference type="RuleBase" id="RU363132"/>
    </source>
</evidence>
<dbReference type="InterPro" id="IPR003388">
    <property type="entry name" value="Reticulon"/>
</dbReference>
<evidence type="ECO:0000259" key="8">
    <source>
        <dbReference type="PROSITE" id="PS50845"/>
    </source>
</evidence>
<evidence type="ECO:0000256" key="4">
    <source>
        <dbReference type="ARBA" id="ARBA00022989"/>
    </source>
</evidence>
<comment type="subcellular location">
    <subcellularLocation>
        <location evidence="1 6">Endoplasmic reticulum membrane</location>
        <topology evidence="1 6">Multi-pass membrane protein</topology>
    </subcellularLocation>
</comment>
<feature type="transmembrane region" description="Helical" evidence="6">
    <location>
        <begin position="462"/>
        <end position="482"/>
    </location>
</feature>
<dbReference type="Proteomes" id="UP000030665">
    <property type="component" value="Unassembled WGS sequence"/>
</dbReference>
<feature type="region of interest" description="Disordered" evidence="7">
    <location>
        <begin position="311"/>
        <end position="339"/>
    </location>
</feature>
<evidence type="ECO:0000256" key="3">
    <source>
        <dbReference type="ARBA" id="ARBA00022824"/>
    </source>
</evidence>
<keyword evidence="4 6" id="KW-1133">Transmembrane helix</keyword>
<gene>
    <name evidence="9" type="ORF">TTRE_0000449101</name>
</gene>
<feature type="region of interest" description="Disordered" evidence="7">
    <location>
        <begin position="1"/>
        <end position="166"/>
    </location>
</feature>
<keyword evidence="2 6" id="KW-0812">Transmembrane</keyword>
<feature type="region of interest" description="Disordered" evidence="7">
    <location>
        <begin position="183"/>
        <end position="209"/>
    </location>
</feature>
<keyword evidence="10" id="KW-1185">Reference proteome</keyword>
<reference evidence="9" key="2">
    <citation type="submission" date="2014-03" db="EMBL/GenBank/DDBJ databases">
        <title>The whipworm genome and dual-species transcriptomics of an intimate host-pathogen interaction.</title>
        <authorList>
            <person name="Foth B.J."/>
            <person name="Tsai I.J."/>
            <person name="Reid A.J."/>
            <person name="Bancroft A.J."/>
            <person name="Nichol S."/>
            <person name="Tracey A."/>
            <person name="Holroyd N."/>
            <person name="Cotton J.A."/>
            <person name="Stanley E.J."/>
            <person name="Zarowiecki M."/>
            <person name="Liu J.Z."/>
            <person name="Huckvale T."/>
            <person name="Cooper P.J."/>
            <person name="Grencis R.K."/>
            <person name="Berriman M."/>
        </authorList>
    </citation>
    <scope>NUCLEOTIDE SEQUENCE [LARGE SCALE GENOMIC DNA]</scope>
</reference>
<dbReference type="EMBL" id="HG806019">
    <property type="protein sequence ID" value="CDW56216.1"/>
    <property type="molecule type" value="Genomic_DNA"/>
</dbReference>
<name>A0A077Z7P1_TRITR</name>
<feature type="domain" description="Reticulon" evidence="8">
    <location>
        <begin position="427"/>
        <end position="617"/>
    </location>
</feature>
<feature type="transmembrane region" description="Helical" evidence="6">
    <location>
        <begin position="541"/>
        <end position="569"/>
    </location>
</feature>
<accession>A0A077Z7P1</accession>
<keyword evidence="5 6" id="KW-0472">Membrane</keyword>
<dbReference type="STRING" id="36087.A0A077Z7P1"/>
<dbReference type="OrthoDB" id="567788at2759"/>
<protein>
    <recommendedName>
        <fullName evidence="6">Reticulon-like protein</fullName>
    </recommendedName>
</protein>
<sequence>MINSSPEERSGKDDAMQQGYLGDLVPKASSNDRQQDEVATKPTSDENIVGDPILGAAKDESIESKAELAGGQQPVKIDDSSLVNFPALPIDVRPPLQADHSSGPSDPFTFDSPTQGEVDKSMPLKPVQQLEDDSQRTPKDIEQHPEPNAPVLITDSNSENEQEEGEAFSVKYITQLTSVTGPIEEEEVPGEPLPVSHQQSVSSNDADLNDFVKLDKPTVRVEGERSSLTAVLSPYKDNLAEVKPPAMSGPSAAEKTSTALIDQLVESQLGQVGEEPRDLLESLSDKVKSMNEPPDVPMDFHVPAKPFFFDEPKSMKPLEADDQGNDKFSTEEGDLESERQNKVGKMAANLIDSDLGVNVPTSLLEPVTAEFSLPKVADFVASANEMGTPPPKSEVEKRLKQPDPELIKRTKESVEPWIGEGVLDERVRRLIYWEEPAKSAAVFIVIFASLVAIRLYSFVSAAAFAALCAMLCGPALRLYGIVMRVGNTPEERKKVLQSWVALELPREKIHVQVDVIVDGLQKLLQGCQAAFLGGKKELIRLTFIVLSLYVAGEMFTLLGLVHFGIVMVFTVPFLLKKYNKEVQEAMIKAKQAYNRTHSTINEKVPLMARVCPTLKVD</sequence>
<feature type="compositionally biased region" description="Basic and acidic residues" evidence="7">
    <location>
        <begin position="133"/>
        <end position="145"/>
    </location>
</feature>
<reference evidence="9" key="1">
    <citation type="submission" date="2014-01" db="EMBL/GenBank/DDBJ databases">
        <authorList>
            <person name="Aslett M."/>
        </authorList>
    </citation>
    <scope>NUCLEOTIDE SEQUENCE</scope>
</reference>
<evidence type="ECO:0000313" key="9">
    <source>
        <dbReference type="EMBL" id="CDW56216.1"/>
    </source>
</evidence>
<organism evidence="9 10">
    <name type="scientific">Trichuris trichiura</name>
    <name type="common">Whipworm</name>
    <name type="synonym">Trichocephalus trichiurus</name>
    <dbReference type="NCBI Taxonomy" id="36087"/>
    <lineage>
        <taxon>Eukaryota</taxon>
        <taxon>Metazoa</taxon>
        <taxon>Ecdysozoa</taxon>
        <taxon>Nematoda</taxon>
        <taxon>Enoplea</taxon>
        <taxon>Dorylaimia</taxon>
        <taxon>Trichinellida</taxon>
        <taxon>Trichuridae</taxon>
        <taxon>Trichuris</taxon>
    </lineage>
</organism>
<evidence type="ECO:0000313" key="10">
    <source>
        <dbReference type="Proteomes" id="UP000030665"/>
    </source>
</evidence>